<keyword evidence="6" id="KW-0547">Nucleotide-binding</keyword>
<reference evidence="7" key="1">
    <citation type="submission" date="2012-11" db="EMBL/GenBank/DDBJ databases">
        <title>Dependencies among metagenomic species, viruses, plasmids and units of genetic variation.</title>
        <authorList>
            <person name="Nielsen H.B."/>
            <person name="Almeida M."/>
            <person name="Juncker A.S."/>
            <person name="Rasmussen S."/>
            <person name="Li J."/>
            <person name="Sunagawa S."/>
            <person name="Plichta D."/>
            <person name="Gautier L."/>
            <person name="Le Chatelier E."/>
            <person name="Peletier E."/>
            <person name="Bonde I."/>
            <person name="Nielsen T."/>
            <person name="Manichanh C."/>
            <person name="Arumugam M."/>
            <person name="Batto J."/>
            <person name="Santos M.B.Q.D."/>
            <person name="Blom N."/>
            <person name="Borruel N."/>
            <person name="Burgdorf K.S."/>
            <person name="Boumezbeur F."/>
            <person name="Casellas F."/>
            <person name="Dore J."/>
            <person name="Guarner F."/>
            <person name="Hansen T."/>
            <person name="Hildebrand F."/>
            <person name="Kaas R.S."/>
            <person name="Kennedy S."/>
            <person name="Kristiansen K."/>
            <person name="Kultima J.R."/>
            <person name="Leonard P."/>
            <person name="Levenez F."/>
            <person name="Lund O."/>
            <person name="Moumen B."/>
            <person name="Le Paslier D."/>
            <person name="Pons N."/>
            <person name="Pedersen O."/>
            <person name="Prifti E."/>
            <person name="Qin J."/>
            <person name="Raes J."/>
            <person name="Tap J."/>
            <person name="Tims S."/>
            <person name="Ussery D.W."/>
            <person name="Yamada T."/>
            <person name="MetaHit consortium"/>
            <person name="Renault P."/>
            <person name="Sicheritz-Ponten T."/>
            <person name="Bork P."/>
            <person name="Wang J."/>
            <person name="Brunak S."/>
            <person name="Ehrlich S.D."/>
        </authorList>
    </citation>
    <scope>NUCLEOTIDE SEQUENCE [LARGE SCALE GENOMIC DNA]</scope>
</reference>
<keyword evidence="4 6" id="KW-0520">NAD</keyword>
<comment type="subcellular location">
    <subcellularLocation>
        <location evidence="6">Cytoplasm</location>
    </subcellularLocation>
</comment>
<comment type="caution">
    <text evidence="6">Lacks conserved residue(s) required for the propagation of feature annotation.</text>
</comment>
<evidence type="ECO:0000256" key="4">
    <source>
        <dbReference type="ARBA" id="ARBA00023027"/>
    </source>
</evidence>
<protein>
    <recommendedName>
        <fullName evidence="6">NAD kinase</fullName>
        <ecNumber evidence="6">2.7.1.23</ecNumber>
    </recommendedName>
    <alternativeName>
        <fullName evidence="6">ATP-dependent NAD kinase</fullName>
    </alternativeName>
</protein>
<dbReference type="OrthoDB" id="9774737at2"/>
<dbReference type="EC" id="2.7.1.23" evidence="6"/>
<keyword evidence="3 6" id="KW-0521">NADP</keyword>
<evidence type="ECO:0000256" key="6">
    <source>
        <dbReference type="HAMAP-Rule" id="MF_00361"/>
    </source>
</evidence>
<evidence type="ECO:0000313" key="11">
    <source>
        <dbReference type="Proteomes" id="UP000484547"/>
    </source>
</evidence>
<dbReference type="InterPro" id="IPR016064">
    <property type="entry name" value="NAD/diacylglycerol_kinase_sf"/>
</dbReference>
<dbReference type="Proteomes" id="UP000484547">
    <property type="component" value="Unassembled WGS sequence"/>
</dbReference>
<dbReference type="SUPFAM" id="SSF111331">
    <property type="entry name" value="NAD kinase/diacylglycerol kinase-like"/>
    <property type="match status" value="1"/>
</dbReference>
<dbReference type="GO" id="GO:0046872">
    <property type="term" value="F:metal ion binding"/>
    <property type="evidence" value="ECO:0007669"/>
    <property type="project" value="UniProtKB-UniRule"/>
</dbReference>
<evidence type="ECO:0000256" key="2">
    <source>
        <dbReference type="ARBA" id="ARBA00022777"/>
    </source>
</evidence>
<dbReference type="GO" id="GO:0005737">
    <property type="term" value="C:cytoplasm"/>
    <property type="evidence" value="ECO:0007669"/>
    <property type="project" value="UniProtKB-SubCell"/>
</dbReference>
<comment type="caution">
    <text evidence="7">The sequence shown here is derived from an EMBL/GenBank/DDBJ whole genome shotgun (WGS) entry which is preliminary data.</text>
</comment>
<reference evidence="10 11" key="2">
    <citation type="journal article" date="2019" name="Nat. Med.">
        <title>A library of human gut bacterial isolates paired with longitudinal multiomics data enables mechanistic microbiome research.</title>
        <authorList>
            <person name="Poyet M."/>
            <person name="Groussin M."/>
            <person name="Gibbons S.M."/>
            <person name="Avila-Pacheco J."/>
            <person name="Jiang X."/>
            <person name="Kearney S.M."/>
            <person name="Perrotta A.R."/>
            <person name="Berdy B."/>
            <person name="Zhao S."/>
            <person name="Lieberman T.D."/>
            <person name="Swanson P.K."/>
            <person name="Smith M."/>
            <person name="Roesemann S."/>
            <person name="Alexander J.E."/>
            <person name="Rich S.A."/>
            <person name="Livny J."/>
            <person name="Vlamakis H."/>
            <person name="Clish C."/>
            <person name="Bullock K."/>
            <person name="Deik A."/>
            <person name="Scott J."/>
            <person name="Pierce K.A."/>
            <person name="Xavier R.J."/>
            <person name="Alm E.J."/>
        </authorList>
    </citation>
    <scope>NUCLEOTIDE SEQUENCE [LARGE SCALE GENOMIC DNA]</scope>
    <source>
        <strain evidence="8 11">BIOML-A13</strain>
        <strain evidence="9 10">BIOML-A3</strain>
    </source>
</reference>
<dbReference type="GO" id="GO:0003951">
    <property type="term" value="F:NAD+ kinase activity"/>
    <property type="evidence" value="ECO:0007669"/>
    <property type="project" value="UniProtKB-UniRule"/>
</dbReference>
<gene>
    <name evidence="6" type="primary">nadK</name>
    <name evidence="7" type="ORF">BN533_01413</name>
    <name evidence="8" type="ORF">GMD11_02495</name>
    <name evidence="9" type="ORF">GMD18_02490</name>
</gene>
<dbReference type="AlphaFoldDB" id="A0A3G9H7U4"/>
<dbReference type="Gene3D" id="3.40.50.10330">
    <property type="entry name" value="Probable inorganic polyphosphate/atp-NAD kinase, domain 1"/>
    <property type="match status" value="1"/>
</dbReference>
<keyword evidence="1 6" id="KW-0808">Transferase</keyword>
<evidence type="ECO:0000313" key="10">
    <source>
        <dbReference type="Proteomes" id="UP000443070"/>
    </source>
</evidence>
<feature type="active site" description="Proton acceptor" evidence="6">
    <location>
        <position position="69"/>
    </location>
</feature>
<name>A0A3G9H7U4_9FIRM</name>
<feature type="binding site" evidence="6">
    <location>
        <begin position="69"/>
        <end position="70"/>
    </location>
    <ligand>
        <name>NAD(+)</name>
        <dbReference type="ChEBI" id="CHEBI:57540"/>
    </ligand>
</feature>
<dbReference type="GO" id="GO:0019674">
    <property type="term" value="P:NAD+ metabolic process"/>
    <property type="evidence" value="ECO:0007669"/>
    <property type="project" value="InterPro"/>
</dbReference>
<dbReference type="Pfam" id="PF20143">
    <property type="entry name" value="NAD_kinase_C"/>
    <property type="match status" value="1"/>
</dbReference>
<evidence type="ECO:0000313" key="7">
    <source>
        <dbReference type="EMBL" id="CDB46357.1"/>
    </source>
</evidence>
<comment type="function">
    <text evidence="6">Involved in the regulation of the intracellular balance of NAD and NADP, and is a key enzyme in the biosynthesis of NADP. Catalyzes specifically the phosphorylation on 2'-hydroxyl of the adenosine moiety of NAD to yield NADP.</text>
</comment>
<organism evidence="7">
    <name type="scientific">Phascolarctobacterium faecium</name>
    <dbReference type="NCBI Taxonomy" id="33025"/>
    <lineage>
        <taxon>Bacteria</taxon>
        <taxon>Bacillati</taxon>
        <taxon>Bacillota</taxon>
        <taxon>Negativicutes</taxon>
        <taxon>Acidaminococcales</taxon>
        <taxon>Acidaminococcaceae</taxon>
        <taxon>Phascolarctobacterium</taxon>
    </lineage>
</organism>
<feature type="binding site" evidence="6">
    <location>
        <position position="173"/>
    </location>
    <ligand>
        <name>NAD(+)</name>
        <dbReference type="ChEBI" id="CHEBI:57540"/>
    </ligand>
</feature>
<dbReference type="Pfam" id="PF01513">
    <property type="entry name" value="NAD_kinase"/>
    <property type="match status" value="1"/>
</dbReference>
<comment type="catalytic activity">
    <reaction evidence="5 6">
        <text>NAD(+) + ATP = ADP + NADP(+) + H(+)</text>
        <dbReference type="Rhea" id="RHEA:18629"/>
        <dbReference type="ChEBI" id="CHEBI:15378"/>
        <dbReference type="ChEBI" id="CHEBI:30616"/>
        <dbReference type="ChEBI" id="CHEBI:57540"/>
        <dbReference type="ChEBI" id="CHEBI:58349"/>
        <dbReference type="ChEBI" id="CHEBI:456216"/>
        <dbReference type="EC" id="2.7.1.23"/>
    </reaction>
</comment>
<feature type="binding site" evidence="6">
    <location>
        <begin position="143"/>
        <end position="144"/>
    </location>
    <ligand>
        <name>NAD(+)</name>
        <dbReference type="ChEBI" id="CHEBI:57540"/>
    </ligand>
</feature>
<accession>A0A3G9H7U4</accession>
<keyword evidence="2 6" id="KW-0418">Kinase</keyword>
<comment type="cofactor">
    <cofactor evidence="6">
        <name>a divalent metal cation</name>
        <dbReference type="ChEBI" id="CHEBI:60240"/>
    </cofactor>
</comment>
<feature type="binding site" evidence="6">
    <location>
        <begin position="184"/>
        <end position="189"/>
    </location>
    <ligand>
        <name>NAD(+)</name>
        <dbReference type="ChEBI" id="CHEBI:57540"/>
    </ligand>
</feature>
<dbReference type="RefSeq" id="WP_021718313.1">
    <property type="nucleotide sequence ID" value="NZ_AP019004.1"/>
</dbReference>
<dbReference type="GeneID" id="49407138"/>
<dbReference type="EMBL" id="CBDS010000087">
    <property type="protein sequence ID" value="CDB46357.1"/>
    <property type="molecule type" value="Genomic_DNA"/>
</dbReference>
<sequence>MNKLRLGIFPNMKKENVKNSLPKVLDLCDKAEIEAVLPQRLDYQDRPSYDVCDRASLKQMHMAVSLGGDGTLLQMTRFLAPLKIPVFGVNFGKLGFLAEIELKELPEALSKLTAGEYVLEERSQLQACVWRDGKVLIDAHALNDMVVAKGHFSKLAHLSLKVNGKRSGNYAADGIIMATATGSTAYSLSAGGPLVHPSLDVTIITPICAHALYTRPLLIPMDRVIELNAIPPYEELLLSADGEIVASIAENDTVRIAKSPDKVTFIRLNGRSYYETWQEKLIRNTEML</sequence>
<dbReference type="EMBL" id="WNBW01000001">
    <property type="protein sequence ID" value="MTU03270.1"/>
    <property type="molecule type" value="Genomic_DNA"/>
</dbReference>
<dbReference type="Gene3D" id="2.60.200.30">
    <property type="entry name" value="Probable inorganic polyphosphate/atp-NAD kinase, domain 2"/>
    <property type="match status" value="1"/>
</dbReference>
<dbReference type="GO" id="GO:0051287">
    <property type="term" value="F:NAD binding"/>
    <property type="evidence" value="ECO:0007669"/>
    <property type="project" value="UniProtKB-ARBA"/>
</dbReference>
<dbReference type="Proteomes" id="UP000443070">
    <property type="component" value="Unassembled WGS sequence"/>
</dbReference>
<dbReference type="GO" id="GO:0006741">
    <property type="term" value="P:NADP+ biosynthetic process"/>
    <property type="evidence" value="ECO:0007669"/>
    <property type="project" value="UniProtKB-UniRule"/>
</dbReference>
<feature type="binding site" evidence="6">
    <location>
        <position position="154"/>
    </location>
    <ligand>
        <name>NAD(+)</name>
        <dbReference type="ChEBI" id="CHEBI:57540"/>
    </ligand>
</feature>
<keyword evidence="6" id="KW-0963">Cytoplasm</keyword>
<evidence type="ECO:0000313" key="9">
    <source>
        <dbReference type="EMBL" id="MTU03270.1"/>
    </source>
</evidence>
<evidence type="ECO:0000256" key="5">
    <source>
        <dbReference type="ARBA" id="ARBA00047925"/>
    </source>
</evidence>
<keyword evidence="10" id="KW-1185">Reference proteome</keyword>
<comment type="similarity">
    <text evidence="6">Belongs to the NAD kinase family.</text>
</comment>
<dbReference type="GO" id="GO:0005524">
    <property type="term" value="F:ATP binding"/>
    <property type="evidence" value="ECO:0007669"/>
    <property type="project" value="UniProtKB-KW"/>
</dbReference>
<dbReference type="InterPro" id="IPR002504">
    <property type="entry name" value="NADK"/>
</dbReference>
<dbReference type="InterPro" id="IPR017438">
    <property type="entry name" value="ATP-NAD_kinase_N"/>
</dbReference>
<evidence type="ECO:0000256" key="1">
    <source>
        <dbReference type="ARBA" id="ARBA00022679"/>
    </source>
</evidence>
<proteinExistence type="inferred from homology"/>
<dbReference type="HAMAP" id="MF_00361">
    <property type="entry name" value="NAD_kinase"/>
    <property type="match status" value="1"/>
</dbReference>
<accession>R6J7T4</accession>
<dbReference type="InterPro" id="IPR017437">
    <property type="entry name" value="ATP-NAD_kinase_PpnK-typ_C"/>
</dbReference>
<evidence type="ECO:0000313" key="8">
    <source>
        <dbReference type="EMBL" id="MTT75139.1"/>
    </source>
</evidence>
<dbReference type="PANTHER" id="PTHR20275:SF0">
    <property type="entry name" value="NAD KINASE"/>
    <property type="match status" value="1"/>
</dbReference>
<evidence type="ECO:0000256" key="3">
    <source>
        <dbReference type="ARBA" id="ARBA00022857"/>
    </source>
</evidence>
<dbReference type="PANTHER" id="PTHR20275">
    <property type="entry name" value="NAD KINASE"/>
    <property type="match status" value="1"/>
</dbReference>
<keyword evidence="6" id="KW-0067">ATP-binding</keyword>
<dbReference type="EMBL" id="WNBM01000001">
    <property type="protein sequence ID" value="MTT75139.1"/>
    <property type="molecule type" value="Genomic_DNA"/>
</dbReference>